<gene>
    <name evidence="1" type="ORF">BZJ21_11085</name>
</gene>
<proteinExistence type="predicted"/>
<dbReference type="Pfam" id="PF07209">
    <property type="entry name" value="DUF1415"/>
    <property type="match status" value="1"/>
</dbReference>
<organism evidence="1 2">
    <name type="scientific">Salinivibrio costicola subsp. alcaliphilus</name>
    <dbReference type="NCBI Taxonomy" id="272773"/>
    <lineage>
        <taxon>Bacteria</taxon>
        <taxon>Pseudomonadati</taxon>
        <taxon>Pseudomonadota</taxon>
        <taxon>Gammaproteobacteria</taxon>
        <taxon>Vibrionales</taxon>
        <taxon>Vibrionaceae</taxon>
        <taxon>Salinivibrio</taxon>
    </lineage>
</organism>
<reference evidence="2" key="1">
    <citation type="submission" date="2017-01" db="EMBL/GenBank/DDBJ databases">
        <title>Draft genome of the species Salinivibrio costicola subsp. alcaliphilus.</title>
        <authorList>
            <person name="Lopez-Hermoso C."/>
            <person name="De La Haba R."/>
            <person name="Sanchez-Porro C."/>
            <person name="Ventosa A."/>
        </authorList>
    </citation>
    <scope>NUCLEOTIDE SEQUENCE [LARGE SCALE GENOMIC DNA]</scope>
    <source>
        <strain evidence="2">CBH448</strain>
    </source>
</reference>
<evidence type="ECO:0008006" key="3">
    <source>
        <dbReference type="Google" id="ProtNLM"/>
    </source>
</evidence>
<keyword evidence="2" id="KW-1185">Reference proteome</keyword>
<evidence type="ECO:0000313" key="1">
    <source>
        <dbReference type="EMBL" id="OOF33375.1"/>
    </source>
</evidence>
<name>A0ABX3KNT2_SALCS</name>
<evidence type="ECO:0000313" key="2">
    <source>
        <dbReference type="Proteomes" id="UP000189431"/>
    </source>
</evidence>
<dbReference type="Proteomes" id="UP000189431">
    <property type="component" value="Unassembled WGS sequence"/>
</dbReference>
<dbReference type="InterPro" id="IPR009858">
    <property type="entry name" value="DUF1415"/>
</dbReference>
<protein>
    <recommendedName>
        <fullName evidence="3">DUF1415 domain-containing protein</fullName>
    </recommendedName>
</protein>
<accession>A0ABX3KNT2</accession>
<comment type="caution">
    <text evidence="1">The sequence shown here is derived from an EMBL/GenBank/DDBJ whole genome shotgun (WGS) entry which is preliminary data.</text>
</comment>
<sequence length="193" mass="22068">MRHSYERSFMNTIQTQMDAWLDDVVIGLNLCPFAAKPRRNQQIRLDICYATEDDAILEAIYHAFVHLTQTDATITDTTVVVVPDALADFDHYLALVEATDALIDHYGWRGRFQVASFHPEYCFDGCAPEDSENLTNRSPYPCFHLIREASMSRALEHYGQDPALIPERNVACVEALTPSQRQTLFPWINDDQN</sequence>
<dbReference type="EMBL" id="MUFR01000031">
    <property type="protein sequence ID" value="OOF33375.1"/>
    <property type="molecule type" value="Genomic_DNA"/>
</dbReference>